<dbReference type="Proteomes" id="UP000053732">
    <property type="component" value="Unassembled WGS sequence"/>
</dbReference>
<protein>
    <submittedName>
        <fullName evidence="2">Protein kinase-like domain</fullName>
    </submittedName>
</protein>
<keyword evidence="2" id="KW-0808">Transferase</keyword>
<dbReference type="STRING" id="1429867.A0A0G4P064"/>
<dbReference type="EMBL" id="HG793136">
    <property type="protein sequence ID" value="CRL19688.1"/>
    <property type="molecule type" value="Genomic_DNA"/>
</dbReference>
<evidence type="ECO:0000259" key="1">
    <source>
        <dbReference type="Pfam" id="PF01636"/>
    </source>
</evidence>
<accession>A0A0G4P064</accession>
<dbReference type="InterPro" id="IPR051678">
    <property type="entry name" value="AGP_Transferase"/>
</dbReference>
<sequence>MPKKEIRANIFFHSEFDLLSLLSLAKMIRGKPCFCDQSQHPKSGSLNWDISIYFEDDIEWIFRSPRKDYFVLQEESTSTVLASEAATLSYLRDKSGLPVPEVFSFSATHQNDIGVPYILMSKAHGKPLASFGWDSNDDALDKVSRSSLTLHQKQKVMKQLGKIHASLSNLRFDRIGSLLRVEDDYTLERCLSPALIWHGRDEFDESDIPLGPFDDAASFYRAQTLALLAHVRELPMEHHVFRAPVPTRQEYNTFSEYRTATDRWNDYVTVGSKIESATNRLEYTSAGLAILDFVPLLAERENQIISPSFPLFHPDLSTNNLFVDDDLNVTCIIDWACTSSVPKSTLLVCPGLPHSRNPPSLDCIASFKEGFLEGKGFDGQPALPFENSNDLWQFARLVNLDSIQDYDHFSKLFQSLAPGQELYTKLHDLKKRDEFINSLKVVSQYTATSEEIRNEKQYFECNGSERLALARHMTTMTNLNPRFVADQRLWKWVSIYLKERDTYMFPPLSGKLSESCENCLGHKEPWSVNLNETNITPLRTTG</sequence>
<dbReference type="SUPFAM" id="SSF56112">
    <property type="entry name" value="Protein kinase-like (PK-like)"/>
    <property type="match status" value="1"/>
</dbReference>
<dbReference type="AlphaFoldDB" id="A0A0G4P064"/>
<organism evidence="2 3">
    <name type="scientific">Penicillium camemberti (strain FM 013)</name>
    <dbReference type="NCBI Taxonomy" id="1429867"/>
    <lineage>
        <taxon>Eukaryota</taxon>
        <taxon>Fungi</taxon>
        <taxon>Dikarya</taxon>
        <taxon>Ascomycota</taxon>
        <taxon>Pezizomycotina</taxon>
        <taxon>Eurotiomycetes</taxon>
        <taxon>Eurotiomycetidae</taxon>
        <taxon>Eurotiales</taxon>
        <taxon>Aspergillaceae</taxon>
        <taxon>Penicillium</taxon>
    </lineage>
</organism>
<keyword evidence="3" id="KW-1185">Reference proteome</keyword>
<name>A0A0G4P064_PENC3</name>
<dbReference type="InterPro" id="IPR002575">
    <property type="entry name" value="Aminoglycoside_PTrfase"/>
</dbReference>
<dbReference type="PANTHER" id="PTHR21310:SF15">
    <property type="entry name" value="AMINOGLYCOSIDE PHOSPHOTRANSFERASE DOMAIN-CONTAINING PROTEIN"/>
    <property type="match status" value="1"/>
</dbReference>
<dbReference type="GO" id="GO:0016301">
    <property type="term" value="F:kinase activity"/>
    <property type="evidence" value="ECO:0007669"/>
    <property type="project" value="UniProtKB-KW"/>
</dbReference>
<keyword evidence="2" id="KW-0418">Kinase</keyword>
<dbReference type="Pfam" id="PF01636">
    <property type="entry name" value="APH"/>
    <property type="match status" value="1"/>
</dbReference>
<gene>
    <name evidence="2" type="ORF">PCAMFM013_S003g000479</name>
</gene>
<proteinExistence type="predicted"/>
<feature type="domain" description="Aminoglycoside phosphotransferase" evidence="1">
    <location>
        <begin position="76"/>
        <end position="338"/>
    </location>
</feature>
<dbReference type="InterPro" id="IPR011009">
    <property type="entry name" value="Kinase-like_dom_sf"/>
</dbReference>
<dbReference type="PANTHER" id="PTHR21310">
    <property type="entry name" value="AMINOGLYCOSIDE PHOSPHOTRANSFERASE-RELATED-RELATED"/>
    <property type="match status" value="1"/>
</dbReference>
<reference evidence="2 3" key="1">
    <citation type="journal article" date="2014" name="Nat. Commun.">
        <title>Multiple recent horizontal transfers of a large genomic region in cheese making fungi.</title>
        <authorList>
            <person name="Cheeseman K."/>
            <person name="Ropars J."/>
            <person name="Renault P."/>
            <person name="Dupont J."/>
            <person name="Gouzy J."/>
            <person name="Branca A."/>
            <person name="Abraham A.L."/>
            <person name="Ceppi M."/>
            <person name="Conseiller E."/>
            <person name="Debuchy R."/>
            <person name="Malagnac F."/>
            <person name="Goarin A."/>
            <person name="Silar P."/>
            <person name="Lacoste S."/>
            <person name="Sallet E."/>
            <person name="Bensimon A."/>
            <person name="Giraud T."/>
            <person name="Brygoo Y."/>
        </authorList>
    </citation>
    <scope>NUCLEOTIDE SEQUENCE [LARGE SCALE GENOMIC DNA]</scope>
    <source>
        <strain evidence="3">FM 013</strain>
    </source>
</reference>
<evidence type="ECO:0000313" key="3">
    <source>
        <dbReference type="Proteomes" id="UP000053732"/>
    </source>
</evidence>
<evidence type="ECO:0000313" key="2">
    <source>
        <dbReference type="EMBL" id="CRL19688.1"/>
    </source>
</evidence>